<dbReference type="RefSeq" id="WP_160594288.1">
    <property type="nucleotide sequence ID" value="NZ_WTYI01000001.1"/>
</dbReference>
<gene>
    <name evidence="4" type="ORF">GRI34_00630</name>
</gene>
<accession>A0A6I4TIV4</accession>
<feature type="domain" description="HTH cro/C1-type" evidence="3">
    <location>
        <begin position="20"/>
        <end position="77"/>
    </location>
</feature>
<evidence type="ECO:0000313" key="4">
    <source>
        <dbReference type="EMBL" id="MXO94921.1"/>
    </source>
</evidence>
<dbReference type="GO" id="GO:0003677">
    <property type="term" value="F:DNA binding"/>
    <property type="evidence" value="ECO:0007669"/>
    <property type="project" value="InterPro"/>
</dbReference>
<feature type="region of interest" description="Disordered" evidence="1">
    <location>
        <begin position="255"/>
        <end position="283"/>
    </location>
</feature>
<evidence type="ECO:0000256" key="2">
    <source>
        <dbReference type="SAM" id="Phobius"/>
    </source>
</evidence>
<dbReference type="PANTHER" id="PTHR34475">
    <property type="match status" value="1"/>
</dbReference>
<dbReference type="EMBL" id="WTYI01000001">
    <property type="protein sequence ID" value="MXO94921.1"/>
    <property type="molecule type" value="Genomic_DNA"/>
</dbReference>
<dbReference type="InterPro" id="IPR050400">
    <property type="entry name" value="Bact_Cytoskel_RodZ"/>
</dbReference>
<dbReference type="CDD" id="cd00093">
    <property type="entry name" value="HTH_XRE"/>
    <property type="match status" value="1"/>
</dbReference>
<evidence type="ECO:0000259" key="3">
    <source>
        <dbReference type="SMART" id="SM00530"/>
    </source>
</evidence>
<proteinExistence type="predicted"/>
<dbReference type="Pfam" id="PF13413">
    <property type="entry name" value="HTH_25"/>
    <property type="match status" value="1"/>
</dbReference>
<comment type="caution">
    <text evidence="4">The sequence shown here is derived from an EMBL/GenBank/DDBJ whole genome shotgun (WGS) entry which is preliminary data.</text>
</comment>
<keyword evidence="2" id="KW-1133">Transmembrane helix</keyword>
<keyword evidence="2" id="KW-0812">Transmembrane</keyword>
<dbReference type="AlphaFoldDB" id="A0A6I4TIV4"/>
<reference evidence="4 5" key="1">
    <citation type="submission" date="2019-12" db="EMBL/GenBank/DDBJ databases">
        <title>Genomic-based taxomic classification of the family Erythrobacteraceae.</title>
        <authorList>
            <person name="Xu L."/>
        </authorList>
    </citation>
    <scope>NUCLEOTIDE SEQUENCE [LARGE SCALE GENOMIC DNA]</scope>
    <source>
        <strain evidence="4 5">JCM 12189</strain>
    </source>
</reference>
<dbReference type="Pfam" id="PF13464">
    <property type="entry name" value="RodZ_C"/>
    <property type="match status" value="1"/>
</dbReference>
<dbReference type="SUPFAM" id="SSF47413">
    <property type="entry name" value="lambda repressor-like DNA-binding domains"/>
    <property type="match status" value="1"/>
</dbReference>
<dbReference type="SMART" id="SM00530">
    <property type="entry name" value="HTH_XRE"/>
    <property type="match status" value="1"/>
</dbReference>
<keyword evidence="5" id="KW-1185">Reference proteome</keyword>
<organism evidence="4 5">
    <name type="scientific">Qipengyuania aquimaris</name>
    <dbReference type="NCBI Taxonomy" id="255984"/>
    <lineage>
        <taxon>Bacteria</taxon>
        <taxon>Pseudomonadati</taxon>
        <taxon>Pseudomonadota</taxon>
        <taxon>Alphaproteobacteria</taxon>
        <taxon>Sphingomonadales</taxon>
        <taxon>Erythrobacteraceae</taxon>
        <taxon>Qipengyuania</taxon>
    </lineage>
</organism>
<name>A0A6I4TIV4_9SPHN</name>
<dbReference type="Proteomes" id="UP000432727">
    <property type="component" value="Unassembled WGS sequence"/>
</dbReference>
<dbReference type="InterPro" id="IPR025194">
    <property type="entry name" value="RodZ-like_C"/>
</dbReference>
<dbReference type="Gene3D" id="1.10.260.40">
    <property type="entry name" value="lambda repressor-like DNA-binding domains"/>
    <property type="match status" value="1"/>
</dbReference>
<sequence length="283" mass="30517">MEEDGIVEEESARMDRVGDRLRAAREAKGLELEQVAAETRIPQRHLESIEAGDFASLPSRTYAIGFSRTYARTLDLDEREVLDQVRAELAEHQGNVDATPAKFEPGDPARVPGRGLAWFAVFAAILLMGGIYAFYRSYFAPGLGPAPLQDPEEQFAAADNPQASEPAPEAQPTGGPVVFTSEMDETWVKFYDASGERLYEAQMNAGDTYTVPADAEGPQIWTGRPYALAITIGGRPVPKLSEEDEVVRDVPVTAEALLARPSPQDRAADAPSEPAAGAATPAT</sequence>
<dbReference type="PANTHER" id="PTHR34475:SF1">
    <property type="entry name" value="CYTOSKELETON PROTEIN RODZ"/>
    <property type="match status" value="1"/>
</dbReference>
<protein>
    <submittedName>
        <fullName evidence="4">DUF4115 domain-containing protein</fullName>
    </submittedName>
</protein>
<evidence type="ECO:0000256" key="1">
    <source>
        <dbReference type="SAM" id="MobiDB-lite"/>
    </source>
</evidence>
<evidence type="ECO:0000313" key="5">
    <source>
        <dbReference type="Proteomes" id="UP000432727"/>
    </source>
</evidence>
<keyword evidence="2" id="KW-0472">Membrane</keyword>
<dbReference type="InterPro" id="IPR010982">
    <property type="entry name" value="Lambda_DNA-bd_dom_sf"/>
</dbReference>
<dbReference type="InterPro" id="IPR001387">
    <property type="entry name" value="Cro/C1-type_HTH"/>
</dbReference>
<feature type="transmembrane region" description="Helical" evidence="2">
    <location>
        <begin position="116"/>
        <end position="135"/>
    </location>
</feature>
<dbReference type="OrthoDB" id="9790252at2"/>
<feature type="compositionally biased region" description="Low complexity" evidence="1">
    <location>
        <begin position="269"/>
        <end position="283"/>
    </location>
</feature>